<sequence length="166" mass="18745">MRVQRRRRPERLIMIILVVILAIIVAVYGTLWAAQRPMHQAQKTAYSLAVSKGKLKTTTAFSQYNGTSSYYVVTGTSSKNVPVYALINANKHHKTTVIKQSAGISRTKALKKVWSKRNPSKVIKATLGKYDGTVVWEITYLNQKKNLCYEILQYSNGNQLKSIINI</sequence>
<dbReference type="EMBL" id="MCOL01000001">
    <property type="protein sequence ID" value="ODO61659.1"/>
    <property type="molecule type" value="Genomic_DNA"/>
</dbReference>
<dbReference type="InterPro" id="IPR041401">
    <property type="entry name" value="TseB-like_dom"/>
</dbReference>
<dbReference type="Proteomes" id="UP000076882">
    <property type="component" value="Unassembled WGS sequence"/>
</dbReference>
<comment type="caution">
    <text evidence="4">The sequence shown here is derived from an EMBL/GenBank/DDBJ whole genome shotgun (WGS) entry which is preliminary data.</text>
</comment>
<evidence type="ECO:0000313" key="8">
    <source>
        <dbReference type="Proteomes" id="UP000076882"/>
    </source>
</evidence>
<keyword evidence="1" id="KW-1133">Transmembrane helix</keyword>
<evidence type="ECO:0000313" key="5">
    <source>
        <dbReference type="EMBL" id="KZV04094.1"/>
    </source>
</evidence>
<dbReference type="AlphaFoldDB" id="A0A166BSJ1"/>
<gene>
    <name evidence="4" type="ORF">Lp19_3136</name>
    <name evidence="6" type="ORF">LPJSA22_01638</name>
    <name evidence="5" type="ORF">NAB2_1021</name>
    <name evidence="3" type="ORF">Nizo2260_0474</name>
</gene>
<keyword evidence="1" id="KW-0812">Transmembrane</keyword>
<dbReference type="EMBL" id="LUXM01000040">
    <property type="protein sequence ID" value="KZU91850.1"/>
    <property type="molecule type" value="Genomic_DNA"/>
</dbReference>
<dbReference type="SUPFAM" id="SSF54403">
    <property type="entry name" value="Cystatin/monellin"/>
    <property type="match status" value="2"/>
</dbReference>
<evidence type="ECO:0000259" key="2">
    <source>
        <dbReference type="Pfam" id="PF17881"/>
    </source>
</evidence>
<dbReference type="InterPro" id="IPR046350">
    <property type="entry name" value="Cystatin_sf"/>
</dbReference>
<dbReference type="GeneID" id="77218131"/>
<dbReference type="Gene3D" id="3.10.450.40">
    <property type="match status" value="2"/>
</dbReference>
<dbReference type="EMBL" id="LUXO01000022">
    <property type="protein sequence ID" value="KZV04094.1"/>
    <property type="molecule type" value="Genomic_DNA"/>
</dbReference>
<feature type="transmembrane region" description="Helical" evidence="1">
    <location>
        <begin position="12"/>
        <end position="34"/>
    </location>
</feature>
<keyword evidence="1" id="KW-0472">Membrane</keyword>
<dbReference type="Proteomes" id="UP000076989">
    <property type="component" value="Unassembled WGS sequence"/>
</dbReference>
<name>A0A166BSJ1_LACPN</name>
<feature type="domain" description="Cell wall elongation regulator TseB-like" evidence="2">
    <location>
        <begin position="45"/>
        <end position="88"/>
    </location>
</feature>
<protein>
    <recommendedName>
        <fullName evidence="2">Cell wall elongation regulator TseB-like domain-containing protein</fullName>
    </recommendedName>
</protein>
<evidence type="ECO:0000256" key="1">
    <source>
        <dbReference type="SAM" id="Phobius"/>
    </source>
</evidence>
<dbReference type="RefSeq" id="WP_003644363.1">
    <property type="nucleotide sequence ID" value="NZ_AP018405.1"/>
</dbReference>
<evidence type="ECO:0000313" key="7">
    <source>
        <dbReference type="Proteomes" id="UP000076872"/>
    </source>
</evidence>
<proteinExistence type="predicted"/>
<dbReference type="Proteomes" id="UP000076872">
    <property type="component" value="Unassembled WGS sequence"/>
</dbReference>
<organism evidence="4 8">
    <name type="scientific">Lactiplantibacillus plantarum</name>
    <name type="common">Lactobacillus plantarum</name>
    <dbReference type="NCBI Taxonomy" id="1590"/>
    <lineage>
        <taxon>Bacteria</taxon>
        <taxon>Bacillati</taxon>
        <taxon>Bacillota</taxon>
        <taxon>Bacilli</taxon>
        <taxon>Lactobacillales</taxon>
        <taxon>Lactobacillaceae</taxon>
        <taxon>Lactiplantibacillus</taxon>
    </lineage>
</organism>
<evidence type="ECO:0000313" key="6">
    <source>
        <dbReference type="EMBL" id="ODO61659.1"/>
    </source>
</evidence>
<dbReference type="PATRIC" id="fig|1590.142.peg.1569"/>
<evidence type="ECO:0000313" key="4">
    <source>
        <dbReference type="EMBL" id="KZU91850.1"/>
    </source>
</evidence>
<evidence type="ECO:0000313" key="9">
    <source>
        <dbReference type="Proteomes" id="UP000076989"/>
    </source>
</evidence>
<dbReference type="EMBL" id="LUWI01000010">
    <property type="protein sequence ID" value="KZU06933.1"/>
    <property type="molecule type" value="Genomic_DNA"/>
</dbReference>
<accession>A0A166BSJ1</accession>
<dbReference type="Pfam" id="PF17881">
    <property type="entry name" value="TseB"/>
    <property type="match status" value="1"/>
</dbReference>
<reference evidence="7 8" key="1">
    <citation type="submission" date="2016-03" db="EMBL/GenBank/DDBJ databases">
        <title>Comparative genomics of 54 Lactobacillus plantarum strains reveals genomic uncoupling from niche constraints.</title>
        <authorList>
            <person name="Martino M.E."/>
        </authorList>
    </citation>
    <scope>NUCLEOTIDE SEQUENCE [LARGE SCALE GENOMIC DNA]</scope>
    <source>
        <strain evidence="4 8">19.1</strain>
        <strain evidence="5 7">NAB2</strain>
        <strain evidence="3 9">Nizo2260</strain>
    </source>
</reference>
<evidence type="ECO:0000313" key="3">
    <source>
        <dbReference type="EMBL" id="KZU06933.1"/>
    </source>
</evidence>
<evidence type="ECO:0000313" key="10">
    <source>
        <dbReference type="Proteomes" id="UP000094892"/>
    </source>
</evidence>
<reference evidence="6 10" key="2">
    <citation type="submission" date="2016-08" db="EMBL/GenBank/DDBJ databases">
        <title>Genome sequencing of Lactobacillus plantarum JSA22, isolated from fermented soybean paste.</title>
        <authorList>
            <person name="Choi H.S."/>
        </authorList>
    </citation>
    <scope>NUCLEOTIDE SEQUENCE [LARGE SCALE GENOMIC DNA]</scope>
    <source>
        <strain evidence="6 10">JSA22</strain>
    </source>
</reference>
<dbReference type="Proteomes" id="UP000094892">
    <property type="component" value="Unassembled WGS sequence"/>
</dbReference>